<evidence type="ECO:0000313" key="2">
    <source>
        <dbReference type="Proteomes" id="UP000214618"/>
    </source>
</evidence>
<dbReference type="InterPro" id="IPR009609">
    <property type="entry name" value="Phosphonate_metab_PhnG"/>
</dbReference>
<dbReference type="GeneID" id="56474851"/>
<dbReference type="GO" id="GO:0015716">
    <property type="term" value="P:organic phosphonate transport"/>
    <property type="evidence" value="ECO:0007669"/>
    <property type="project" value="InterPro"/>
</dbReference>
<dbReference type="Proteomes" id="UP000214618">
    <property type="component" value="Chromosome"/>
</dbReference>
<dbReference type="RefSeq" id="WP_063232626.1">
    <property type="nucleotide sequence ID" value="NZ_BCVO01000003.1"/>
</dbReference>
<dbReference type="OrthoDB" id="3182891at2"/>
<dbReference type="GO" id="GO:0019634">
    <property type="term" value="P:organic phosphonate metabolic process"/>
    <property type="evidence" value="ECO:0007669"/>
    <property type="project" value="InterPro"/>
</dbReference>
<dbReference type="EMBL" id="CP017704">
    <property type="protein sequence ID" value="ASS95802.1"/>
    <property type="molecule type" value="Genomic_DNA"/>
</dbReference>
<keyword evidence="1" id="KW-0456">Lyase</keyword>
<dbReference type="Pfam" id="PF06754">
    <property type="entry name" value="PhnG"/>
    <property type="match status" value="1"/>
</dbReference>
<dbReference type="NCBIfam" id="TIGR03293">
    <property type="entry name" value="PhnG_redo"/>
    <property type="match status" value="1"/>
</dbReference>
<gene>
    <name evidence="1" type="ORF">BS1321_18970</name>
</gene>
<name>A0A223EKM3_9BACI</name>
<organism evidence="1 2">
    <name type="scientific">Peribacillus simplex NBRC 15720 = DSM 1321</name>
    <dbReference type="NCBI Taxonomy" id="1349754"/>
    <lineage>
        <taxon>Bacteria</taxon>
        <taxon>Bacillati</taxon>
        <taxon>Bacillota</taxon>
        <taxon>Bacilli</taxon>
        <taxon>Bacillales</taxon>
        <taxon>Bacillaceae</taxon>
        <taxon>Peribacillus</taxon>
    </lineage>
</organism>
<reference evidence="1 2" key="1">
    <citation type="submission" date="2016-10" db="EMBL/GenBank/DDBJ databases">
        <title>The whole genome sequencing and assembly of Bacillus simplex DSM 1321 strain.</title>
        <authorList>
            <person name="Park M.-K."/>
            <person name="Lee Y.-J."/>
            <person name="Yi H."/>
            <person name="Bahn Y.-S."/>
            <person name="Kim J.F."/>
            <person name="Lee D.-W."/>
        </authorList>
    </citation>
    <scope>NUCLEOTIDE SEQUENCE [LARGE SCALE GENOMIC DNA]</scope>
    <source>
        <strain evidence="1 2">DSM 1321</strain>
    </source>
</reference>
<sequence length="141" mass="16323">MRRRERTEILIQGSEDIAKEFAKEIAMKYKVTVIQKPESALMLLKTRETAKKSLFYLGEMLVTECKIQIHDYIGIGIVKGQREELAHSLAVIDAAYQADLGETRLWSPILENEKKIIQKDLQELNRSILRTKVNFETMDVQ</sequence>
<proteinExistence type="predicted"/>
<evidence type="ECO:0000313" key="1">
    <source>
        <dbReference type="EMBL" id="ASS95802.1"/>
    </source>
</evidence>
<dbReference type="GO" id="GO:0016829">
    <property type="term" value="F:lyase activity"/>
    <property type="evidence" value="ECO:0007669"/>
    <property type="project" value="UniProtKB-KW"/>
</dbReference>
<accession>A0A223EKM3</accession>
<protein>
    <submittedName>
        <fullName evidence="1">Phosphonate C-P lyase system protein PhnG</fullName>
    </submittedName>
</protein>
<dbReference type="AlphaFoldDB" id="A0A223EKM3"/>